<reference evidence="1 2" key="1">
    <citation type="submission" date="2021-07" db="EMBL/GenBank/DDBJ databases">
        <title>Whole Genome Sequence of Nocardia Iowensis.</title>
        <authorList>
            <person name="Lamm A."/>
            <person name="Collins-Fairclough A.M."/>
            <person name="Bunk B."/>
            <person name="Sproer C."/>
        </authorList>
    </citation>
    <scope>NUCLEOTIDE SEQUENCE [LARGE SCALE GENOMIC DNA]</scope>
    <source>
        <strain evidence="1 2">NRRL 5646</strain>
    </source>
</reference>
<evidence type="ECO:0000313" key="1">
    <source>
        <dbReference type="EMBL" id="QXN90820.1"/>
    </source>
</evidence>
<dbReference type="EMBL" id="CP078145">
    <property type="protein sequence ID" value="QXN90820.1"/>
    <property type="molecule type" value="Genomic_DNA"/>
</dbReference>
<gene>
    <name evidence="1" type="ORF">KV110_36535</name>
</gene>
<name>A0ABX8RMG0_NOCIO</name>
<protein>
    <submittedName>
        <fullName evidence="1">Uncharacterized protein</fullName>
    </submittedName>
</protein>
<dbReference type="Proteomes" id="UP000694257">
    <property type="component" value="Chromosome"/>
</dbReference>
<sequence length="154" mass="17183">MCKIAARPDNSPQSLLFGRKVFVVTDVVRSASYIAATVAELRQYSIADKAAGIVSQRALFPRRGRIELTDHGLVLTDWSDAGDLTLPREAILSLRRAFTSLYGRFIGGLLDAGKPLIMQTTTVGEIYVLIDRREILEFTTNRRWEAAIAAWRQS</sequence>
<keyword evidence="2" id="KW-1185">Reference proteome</keyword>
<proteinExistence type="predicted"/>
<accession>A0ABX8RMG0</accession>
<organism evidence="1 2">
    <name type="scientific">Nocardia iowensis</name>
    <dbReference type="NCBI Taxonomy" id="204891"/>
    <lineage>
        <taxon>Bacteria</taxon>
        <taxon>Bacillati</taxon>
        <taxon>Actinomycetota</taxon>
        <taxon>Actinomycetes</taxon>
        <taxon>Mycobacteriales</taxon>
        <taxon>Nocardiaceae</taxon>
        <taxon>Nocardia</taxon>
    </lineage>
</organism>
<evidence type="ECO:0000313" key="2">
    <source>
        <dbReference type="Proteomes" id="UP000694257"/>
    </source>
</evidence>